<dbReference type="Pfam" id="PF01075">
    <property type="entry name" value="Glyco_transf_9"/>
    <property type="match status" value="1"/>
</dbReference>
<proteinExistence type="predicted"/>
<comment type="caution">
    <text evidence="3">The sequence shown here is derived from an EMBL/GenBank/DDBJ whole genome shotgun (WGS) entry which is preliminary data.</text>
</comment>
<dbReference type="EMBL" id="JANIBJ010000022">
    <property type="protein sequence ID" value="MCQ8104976.1"/>
    <property type="molecule type" value="Genomic_DNA"/>
</dbReference>
<protein>
    <submittedName>
        <fullName evidence="3">Glycosyltransferase family 9 protein</fullName>
    </submittedName>
</protein>
<dbReference type="InterPro" id="IPR002201">
    <property type="entry name" value="Glyco_trans_9"/>
</dbReference>
<keyword evidence="2" id="KW-0808">Transferase</keyword>
<evidence type="ECO:0000313" key="3">
    <source>
        <dbReference type="EMBL" id="MCQ8104976.1"/>
    </source>
</evidence>
<dbReference type="PANTHER" id="PTHR30160:SF1">
    <property type="entry name" value="LIPOPOLYSACCHARIDE 1,2-N-ACETYLGLUCOSAMINETRANSFERASE-RELATED"/>
    <property type="match status" value="1"/>
</dbReference>
<keyword evidence="1" id="KW-0328">Glycosyltransferase</keyword>
<dbReference type="Proteomes" id="UP001524499">
    <property type="component" value="Unassembled WGS sequence"/>
</dbReference>
<evidence type="ECO:0000256" key="1">
    <source>
        <dbReference type="ARBA" id="ARBA00022676"/>
    </source>
</evidence>
<dbReference type="Gene3D" id="3.40.50.2000">
    <property type="entry name" value="Glycogen Phosphorylase B"/>
    <property type="match status" value="2"/>
</dbReference>
<accession>A0ABT1THP2</accession>
<organism evidence="3 4">
    <name type="scientific">Methylomonas subterranea</name>
    <dbReference type="NCBI Taxonomy" id="2952225"/>
    <lineage>
        <taxon>Bacteria</taxon>
        <taxon>Pseudomonadati</taxon>
        <taxon>Pseudomonadota</taxon>
        <taxon>Gammaproteobacteria</taxon>
        <taxon>Methylococcales</taxon>
        <taxon>Methylococcaceae</taxon>
        <taxon>Methylomonas</taxon>
    </lineage>
</organism>
<reference evidence="3 4" key="1">
    <citation type="submission" date="2022-07" db="EMBL/GenBank/DDBJ databases">
        <title>Methylomonas rivi sp. nov., Methylomonas rosea sp. nov., Methylomonas aureus sp. nov. and Methylomonas subterranea sp. nov., four novel methanotrophs isolated from a freshwater creek and the deep terrestrial subsurface.</title>
        <authorList>
            <person name="Abin C."/>
            <person name="Sankaranarayanan K."/>
            <person name="Garner C."/>
            <person name="Sindelar R."/>
            <person name="Kotary K."/>
            <person name="Garner R."/>
            <person name="Barclay S."/>
            <person name="Lawson P."/>
            <person name="Krumholz L."/>
        </authorList>
    </citation>
    <scope>NUCLEOTIDE SEQUENCE [LARGE SCALE GENOMIC DNA]</scope>
    <source>
        <strain evidence="3 4">SURF-2</strain>
    </source>
</reference>
<evidence type="ECO:0000313" key="4">
    <source>
        <dbReference type="Proteomes" id="UP001524499"/>
    </source>
</evidence>
<dbReference type="CDD" id="cd03789">
    <property type="entry name" value="GT9_LPS_heptosyltransferase"/>
    <property type="match status" value="1"/>
</dbReference>
<dbReference type="RefSeq" id="WP_256602819.1">
    <property type="nucleotide sequence ID" value="NZ_JANIBJ010000022.1"/>
</dbReference>
<gene>
    <name evidence="3" type="ORF">NP590_12745</name>
</gene>
<sequence length="363" mass="40023">MPAAELINIQPKRVLVITLRFLGDTLLTTPLISSLKQTYPDAGIDVLLPAGNTAMLEGNPDIKQLIPLPKKISVPAFAKLLCKLYRRYDLAISTQAGDRPVLCAVLAGKISLGFVPDDPGKAWWKKWLLSRWLIFRKDYDHAVLENLRFCPLLGIAPRYRLTPPRADKISYSPPTQPYAVLHIMPQWRYKQWHAKGWLQLMAFLNQRGLAIVLTGSGESDELNRLRQFQQQLPAETMNLAGKLSLAELTALISDAELFVGPDTGITHLAAATGTMTYALFGPTDPKKWAPWPRDYAADAAPFASAGTQRVGNVYLIQGQNELGCVPCQLEGCERNRNSHSACLDTLKAARVVNIIAGSLPGMS</sequence>
<dbReference type="SUPFAM" id="SSF53756">
    <property type="entry name" value="UDP-Glycosyltransferase/glycogen phosphorylase"/>
    <property type="match status" value="1"/>
</dbReference>
<dbReference type="InterPro" id="IPR051199">
    <property type="entry name" value="LPS_LOS_Heptosyltrfase"/>
</dbReference>
<keyword evidence="4" id="KW-1185">Reference proteome</keyword>
<dbReference type="PANTHER" id="PTHR30160">
    <property type="entry name" value="TETRAACYLDISACCHARIDE 4'-KINASE-RELATED"/>
    <property type="match status" value="1"/>
</dbReference>
<evidence type="ECO:0000256" key="2">
    <source>
        <dbReference type="ARBA" id="ARBA00022679"/>
    </source>
</evidence>
<name>A0ABT1THP2_9GAMM</name>